<protein>
    <submittedName>
        <fullName evidence="5">MBL fold metallo-hydrolase</fullName>
    </submittedName>
</protein>
<evidence type="ECO:0000256" key="3">
    <source>
        <dbReference type="ARBA" id="ARBA00048505"/>
    </source>
</evidence>
<evidence type="ECO:0000259" key="4">
    <source>
        <dbReference type="SMART" id="SM00849"/>
    </source>
</evidence>
<dbReference type="GO" id="GO:0016787">
    <property type="term" value="F:hydrolase activity"/>
    <property type="evidence" value="ECO:0007669"/>
    <property type="project" value="UniProtKB-KW"/>
</dbReference>
<name>A0A229USC7_9BACL</name>
<evidence type="ECO:0000256" key="2">
    <source>
        <dbReference type="ARBA" id="ARBA00034301"/>
    </source>
</evidence>
<comment type="catalytic activity">
    <reaction evidence="1">
        <text>3',5'-cyclic CMP + H2O = CMP + H(+)</text>
        <dbReference type="Rhea" id="RHEA:72675"/>
        <dbReference type="ChEBI" id="CHEBI:15377"/>
        <dbReference type="ChEBI" id="CHEBI:15378"/>
        <dbReference type="ChEBI" id="CHEBI:58003"/>
        <dbReference type="ChEBI" id="CHEBI:60377"/>
    </reaction>
    <physiologicalReaction direction="left-to-right" evidence="1">
        <dbReference type="Rhea" id="RHEA:72676"/>
    </physiologicalReaction>
</comment>
<reference evidence="5 6" key="1">
    <citation type="submission" date="2017-07" db="EMBL/GenBank/DDBJ databases">
        <title>Genome sequencing and assembly of Paenibacillus rigui.</title>
        <authorList>
            <person name="Mayilraj S."/>
        </authorList>
    </citation>
    <scope>NUCLEOTIDE SEQUENCE [LARGE SCALE GENOMIC DNA]</scope>
    <source>
        <strain evidence="5 6">JCM 16352</strain>
    </source>
</reference>
<dbReference type="OrthoDB" id="9803916at2"/>
<sequence>MSLQIQMIGTGSAFSKKYYNNNALVYSNGFKLLVDCGSTAPRALHELKVPMDDIDGILITHIHADHVGGLEEFAFRFKYTYQKQIKLFVPAPLLDSLWNHSLRGGLENPSEGLHGLNDYFQVIALRDTTPIQLFPGLRVQLIATVHIPGKPSFALLFNDKVFYSSDTVFDYSLLVRLYETRQCEYFLHDCQLTSPGLVHASLDDLLTLPESVQQQLLLMHYDDTKDSYMGRTGNMNFIEQHRLYDFP</sequence>
<organism evidence="5 6">
    <name type="scientific">Paenibacillus rigui</name>
    <dbReference type="NCBI Taxonomy" id="554312"/>
    <lineage>
        <taxon>Bacteria</taxon>
        <taxon>Bacillati</taxon>
        <taxon>Bacillota</taxon>
        <taxon>Bacilli</taxon>
        <taxon>Bacillales</taxon>
        <taxon>Paenibacillaceae</taxon>
        <taxon>Paenibacillus</taxon>
    </lineage>
</organism>
<comment type="function">
    <text evidence="2">Counteracts the endogenous Pycsar antiviral defense system. Phosphodiesterase that enables metal-dependent hydrolysis of host cyclic nucleotide Pycsar defense signals such as cCMP and cUMP.</text>
</comment>
<keyword evidence="6" id="KW-1185">Reference proteome</keyword>
<accession>A0A229USC7</accession>
<dbReference type="Gene3D" id="3.60.15.10">
    <property type="entry name" value="Ribonuclease Z/Hydroxyacylglutathione hydrolase-like"/>
    <property type="match status" value="1"/>
</dbReference>
<dbReference type="PANTHER" id="PTHR42663">
    <property type="entry name" value="HYDROLASE C777.06C-RELATED-RELATED"/>
    <property type="match status" value="1"/>
</dbReference>
<dbReference type="GO" id="GO:0046872">
    <property type="term" value="F:metal ion binding"/>
    <property type="evidence" value="ECO:0007669"/>
    <property type="project" value="UniProtKB-KW"/>
</dbReference>
<keyword evidence="5" id="KW-0378">Hydrolase</keyword>
<dbReference type="PANTHER" id="PTHR42663:SF6">
    <property type="entry name" value="HYDROLASE C777.06C-RELATED"/>
    <property type="match status" value="1"/>
</dbReference>
<dbReference type="Pfam" id="PF23023">
    <property type="entry name" value="Anti-Pycsar_Apyc1"/>
    <property type="match status" value="1"/>
</dbReference>
<proteinExistence type="predicted"/>
<dbReference type="EMBL" id="NMQW01000017">
    <property type="protein sequence ID" value="OXM86233.1"/>
    <property type="molecule type" value="Genomic_DNA"/>
</dbReference>
<evidence type="ECO:0000313" key="6">
    <source>
        <dbReference type="Proteomes" id="UP000215509"/>
    </source>
</evidence>
<comment type="caution">
    <text evidence="5">The sequence shown here is derived from an EMBL/GenBank/DDBJ whole genome shotgun (WGS) entry which is preliminary data.</text>
</comment>
<dbReference type="InterPro" id="IPR001279">
    <property type="entry name" value="Metallo-B-lactamas"/>
</dbReference>
<evidence type="ECO:0000256" key="1">
    <source>
        <dbReference type="ARBA" id="ARBA00034221"/>
    </source>
</evidence>
<dbReference type="SUPFAM" id="SSF56281">
    <property type="entry name" value="Metallo-hydrolase/oxidoreductase"/>
    <property type="match status" value="1"/>
</dbReference>
<dbReference type="SMART" id="SM00849">
    <property type="entry name" value="Lactamase_B"/>
    <property type="match status" value="1"/>
</dbReference>
<dbReference type="Proteomes" id="UP000215509">
    <property type="component" value="Unassembled WGS sequence"/>
</dbReference>
<comment type="catalytic activity">
    <reaction evidence="3">
        <text>3',5'-cyclic UMP + H2O = UMP + H(+)</text>
        <dbReference type="Rhea" id="RHEA:70575"/>
        <dbReference type="ChEBI" id="CHEBI:15377"/>
        <dbReference type="ChEBI" id="CHEBI:15378"/>
        <dbReference type="ChEBI" id="CHEBI:57865"/>
        <dbReference type="ChEBI" id="CHEBI:184387"/>
    </reaction>
    <physiologicalReaction direction="left-to-right" evidence="3">
        <dbReference type="Rhea" id="RHEA:70576"/>
    </physiologicalReaction>
</comment>
<gene>
    <name evidence="5" type="ORF">CF651_11935</name>
</gene>
<feature type="domain" description="Metallo-beta-lactamase" evidence="4">
    <location>
        <begin position="19"/>
        <end position="220"/>
    </location>
</feature>
<evidence type="ECO:0000313" key="5">
    <source>
        <dbReference type="EMBL" id="OXM86233.1"/>
    </source>
</evidence>
<dbReference type="InterPro" id="IPR036866">
    <property type="entry name" value="RibonucZ/Hydroxyglut_hydro"/>
</dbReference>
<dbReference type="RefSeq" id="WP_094015381.1">
    <property type="nucleotide sequence ID" value="NZ_NMQW01000017.1"/>
</dbReference>
<dbReference type="AlphaFoldDB" id="A0A229USC7"/>